<evidence type="ECO:0000313" key="2">
    <source>
        <dbReference type="Proteomes" id="UP000308600"/>
    </source>
</evidence>
<keyword evidence="2" id="KW-1185">Reference proteome</keyword>
<proteinExistence type="predicted"/>
<gene>
    <name evidence="1" type="ORF">BDN72DRAFT_829823</name>
</gene>
<name>A0ACD3BFS6_9AGAR</name>
<evidence type="ECO:0000313" key="1">
    <source>
        <dbReference type="EMBL" id="TFK76671.1"/>
    </source>
</evidence>
<dbReference type="Proteomes" id="UP000308600">
    <property type="component" value="Unassembled WGS sequence"/>
</dbReference>
<organism evidence="1 2">
    <name type="scientific">Pluteus cervinus</name>
    <dbReference type="NCBI Taxonomy" id="181527"/>
    <lineage>
        <taxon>Eukaryota</taxon>
        <taxon>Fungi</taxon>
        <taxon>Dikarya</taxon>
        <taxon>Basidiomycota</taxon>
        <taxon>Agaricomycotina</taxon>
        <taxon>Agaricomycetes</taxon>
        <taxon>Agaricomycetidae</taxon>
        <taxon>Agaricales</taxon>
        <taxon>Pluteineae</taxon>
        <taxon>Pluteaceae</taxon>
        <taxon>Pluteus</taxon>
    </lineage>
</organism>
<accession>A0ACD3BFS6</accession>
<sequence>MSRIMVEACLMRQDRDRRAILGLTQVCQAWRSIASGTPRLWTEYNLHFKEESLIPVIIQQAVMWLSLSNQLLCSVKINFIDCPAETIPDLTPFSQFFASIGHRLQSLTLGGPYWTHLLKTLPPSLPVLETLRLKLDVKFPILCYSSKARLPQSSCLKHVELQNTHDFFSVSKRLYPSLLPWSQITALSISESNWPAATLYGTLQACSGLVHLQLRWLQWAPDAPVSLLMPSLTKLHIRHPTSGLIPFLDALILPSLTELVIDSLINPFSPSHSESLLHLHRRSPFPLRSLNCKNIPLNSEPFMQFLHRASTLEQLALHNCMASEGLLENLTTSVAEEPILPLLQSINIGPSLVDSSRVNESTVIKFIKSRFWWNDPSRPYPELRHVNFLFSIEADRRGELSARRATWKNSGLDIQDFKKDTAPIYTEHLFPFRISHQDVHDL</sequence>
<dbReference type="EMBL" id="ML208259">
    <property type="protein sequence ID" value="TFK76671.1"/>
    <property type="molecule type" value="Genomic_DNA"/>
</dbReference>
<protein>
    <submittedName>
        <fullName evidence="1">Uncharacterized protein</fullName>
    </submittedName>
</protein>
<reference evidence="1 2" key="1">
    <citation type="journal article" date="2019" name="Nat. Ecol. Evol.">
        <title>Megaphylogeny resolves global patterns of mushroom evolution.</title>
        <authorList>
            <person name="Varga T."/>
            <person name="Krizsan K."/>
            <person name="Foldi C."/>
            <person name="Dima B."/>
            <person name="Sanchez-Garcia M."/>
            <person name="Sanchez-Ramirez S."/>
            <person name="Szollosi G.J."/>
            <person name="Szarkandi J.G."/>
            <person name="Papp V."/>
            <person name="Albert L."/>
            <person name="Andreopoulos W."/>
            <person name="Angelini C."/>
            <person name="Antonin V."/>
            <person name="Barry K.W."/>
            <person name="Bougher N.L."/>
            <person name="Buchanan P."/>
            <person name="Buyck B."/>
            <person name="Bense V."/>
            <person name="Catcheside P."/>
            <person name="Chovatia M."/>
            <person name="Cooper J."/>
            <person name="Damon W."/>
            <person name="Desjardin D."/>
            <person name="Finy P."/>
            <person name="Geml J."/>
            <person name="Haridas S."/>
            <person name="Hughes K."/>
            <person name="Justo A."/>
            <person name="Karasinski D."/>
            <person name="Kautmanova I."/>
            <person name="Kiss B."/>
            <person name="Kocsube S."/>
            <person name="Kotiranta H."/>
            <person name="LaButti K.M."/>
            <person name="Lechner B.E."/>
            <person name="Liimatainen K."/>
            <person name="Lipzen A."/>
            <person name="Lukacs Z."/>
            <person name="Mihaltcheva S."/>
            <person name="Morgado L.N."/>
            <person name="Niskanen T."/>
            <person name="Noordeloos M.E."/>
            <person name="Ohm R.A."/>
            <person name="Ortiz-Santana B."/>
            <person name="Ovrebo C."/>
            <person name="Racz N."/>
            <person name="Riley R."/>
            <person name="Savchenko A."/>
            <person name="Shiryaev A."/>
            <person name="Soop K."/>
            <person name="Spirin V."/>
            <person name="Szebenyi C."/>
            <person name="Tomsovsky M."/>
            <person name="Tulloss R.E."/>
            <person name="Uehling J."/>
            <person name="Grigoriev I.V."/>
            <person name="Vagvolgyi C."/>
            <person name="Papp T."/>
            <person name="Martin F.M."/>
            <person name="Miettinen O."/>
            <person name="Hibbett D.S."/>
            <person name="Nagy L.G."/>
        </authorList>
    </citation>
    <scope>NUCLEOTIDE SEQUENCE [LARGE SCALE GENOMIC DNA]</scope>
    <source>
        <strain evidence="1 2">NL-1719</strain>
    </source>
</reference>